<organism evidence="4 5">
    <name type="scientific">Trichonephila clavipes</name>
    <name type="common">Golden silk orbweaver</name>
    <name type="synonym">Nephila clavipes</name>
    <dbReference type="NCBI Taxonomy" id="2585209"/>
    <lineage>
        <taxon>Eukaryota</taxon>
        <taxon>Metazoa</taxon>
        <taxon>Ecdysozoa</taxon>
        <taxon>Arthropoda</taxon>
        <taxon>Chelicerata</taxon>
        <taxon>Arachnida</taxon>
        <taxon>Araneae</taxon>
        <taxon>Araneomorphae</taxon>
        <taxon>Entelegynae</taxon>
        <taxon>Araneoidea</taxon>
        <taxon>Nephilidae</taxon>
        <taxon>Trichonephila</taxon>
    </lineage>
</organism>
<dbReference type="EC" id="2.7.7.49" evidence="1"/>
<evidence type="ECO:0000259" key="2">
    <source>
        <dbReference type="Pfam" id="PF00078"/>
    </source>
</evidence>
<dbReference type="InterPro" id="IPR041577">
    <property type="entry name" value="RT_RNaseH_2"/>
</dbReference>
<dbReference type="PANTHER" id="PTHR33064">
    <property type="entry name" value="POL PROTEIN"/>
    <property type="match status" value="1"/>
</dbReference>
<dbReference type="FunFam" id="3.30.70.270:FF:000020">
    <property type="entry name" value="Transposon Tf2-6 polyprotein-like Protein"/>
    <property type="match status" value="1"/>
</dbReference>
<evidence type="ECO:0000313" key="4">
    <source>
        <dbReference type="EMBL" id="GFX90674.1"/>
    </source>
</evidence>
<accession>A0A8X6V2E3</accession>
<dbReference type="Pfam" id="PF00078">
    <property type="entry name" value="RVT_1"/>
    <property type="match status" value="1"/>
</dbReference>
<proteinExistence type="predicted"/>
<dbReference type="InterPro" id="IPR000477">
    <property type="entry name" value="RT_dom"/>
</dbReference>
<dbReference type="Gene3D" id="3.10.10.10">
    <property type="entry name" value="HIV Type 1 Reverse Transcriptase, subunit A, domain 1"/>
    <property type="match status" value="1"/>
</dbReference>
<evidence type="ECO:0000313" key="5">
    <source>
        <dbReference type="Proteomes" id="UP000887159"/>
    </source>
</evidence>
<dbReference type="Pfam" id="PF17919">
    <property type="entry name" value="RT_RNaseH_2"/>
    <property type="match status" value="1"/>
</dbReference>
<comment type="caution">
    <text evidence="4">The sequence shown here is derived from an EMBL/GenBank/DDBJ whole genome shotgun (WGS) entry which is preliminary data.</text>
</comment>
<protein>
    <recommendedName>
        <fullName evidence="1">RNA-directed DNA polymerase</fullName>
        <ecNumber evidence="1">2.7.7.49</ecNumber>
    </recommendedName>
</protein>
<dbReference type="InterPro" id="IPR051320">
    <property type="entry name" value="Viral_Replic_Matur_Polypro"/>
</dbReference>
<dbReference type="Proteomes" id="UP000887159">
    <property type="component" value="Unassembled WGS sequence"/>
</dbReference>
<dbReference type="InterPro" id="IPR043502">
    <property type="entry name" value="DNA/RNA_pol_sf"/>
</dbReference>
<dbReference type="GO" id="GO:0003964">
    <property type="term" value="F:RNA-directed DNA polymerase activity"/>
    <property type="evidence" value="ECO:0007669"/>
    <property type="project" value="UniProtKB-EC"/>
</dbReference>
<evidence type="ECO:0000259" key="3">
    <source>
        <dbReference type="Pfam" id="PF17919"/>
    </source>
</evidence>
<feature type="domain" description="Reverse transcriptase" evidence="2">
    <location>
        <begin position="131"/>
        <end position="225"/>
    </location>
</feature>
<evidence type="ECO:0000256" key="1">
    <source>
        <dbReference type="ARBA" id="ARBA00012493"/>
    </source>
</evidence>
<gene>
    <name evidence="4" type="primary">TY3B-I</name>
    <name evidence="4" type="ORF">TNCV_3194921</name>
</gene>
<sequence length="331" mass="37840">MAGGNLRLLHVNKIREYRARIQTVGVVYDIDDEFGVIYETPTVPAAEKNDEALTERLFSGKIKRTKVSEHVIKLKTEEETMKPKTYKIPENLKRKVDAQIDELLELGLIEPVVSEIAHPVVCVHKDGTIWLCIDFRSLNALTVPDAYPMQNMMELNFFVGKKKFITALDMLKGYWSIPMEDSSKRLTAFRTHRGQYLWIVLPFGVRNAAATYQRAMSKVVQTISDFAFRHSPDKERTKAIQNLQALTTKKQLKSALGLCNFYRQYIPNFAKIALPLTELTKKKVPNEIPWSKEAENAFKELKTALCGMTELQVPDIEKPYYLHTDASQTAV</sequence>
<feature type="domain" description="Reverse transcriptase/retrotransposon-derived protein RNase H-like" evidence="3">
    <location>
        <begin position="290"/>
        <end position="331"/>
    </location>
</feature>
<dbReference type="CDD" id="cd01647">
    <property type="entry name" value="RT_LTR"/>
    <property type="match status" value="1"/>
</dbReference>
<keyword evidence="5" id="KW-1185">Reference proteome</keyword>
<dbReference type="InterPro" id="IPR043128">
    <property type="entry name" value="Rev_trsase/Diguanyl_cyclase"/>
</dbReference>
<reference evidence="4" key="1">
    <citation type="submission" date="2020-08" db="EMBL/GenBank/DDBJ databases">
        <title>Multicomponent nature underlies the extraordinary mechanical properties of spider dragline silk.</title>
        <authorList>
            <person name="Kono N."/>
            <person name="Nakamura H."/>
            <person name="Mori M."/>
            <person name="Yoshida Y."/>
            <person name="Ohtoshi R."/>
            <person name="Malay A.D."/>
            <person name="Moran D.A.P."/>
            <person name="Tomita M."/>
            <person name="Numata K."/>
            <person name="Arakawa K."/>
        </authorList>
    </citation>
    <scope>NUCLEOTIDE SEQUENCE</scope>
</reference>
<dbReference type="SUPFAM" id="SSF56672">
    <property type="entry name" value="DNA/RNA polymerases"/>
    <property type="match status" value="1"/>
</dbReference>
<dbReference type="EMBL" id="BMAU01021103">
    <property type="protein sequence ID" value="GFX90674.1"/>
    <property type="molecule type" value="Genomic_DNA"/>
</dbReference>
<dbReference type="Gene3D" id="3.30.70.270">
    <property type="match status" value="2"/>
</dbReference>
<dbReference type="PANTHER" id="PTHR33064:SF37">
    <property type="entry name" value="RIBONUCLEASE H"/>
    <property type="match status" value="1"/>
</dbReference>
<dbReference type="AlphaFoldDB" id="A0A8X6V2E3"/>
<name>A0A8X6V2E3_TRICX</name>